<dbReference type="Proteomes" id="UP000317839">
    <property type="component" value="Unassembled WGS sequence"/>
</dbReference>
<evidence type="ECO:0000313" key="2">
    <source>
        <dbReference type="Proteomes" id="UP000317839"/>
    </source>
</evidence>
<dbReference type="RefSeq" id="WP_142887791.1">
    <property type="nucleotide sequence ID" value="NZ_VIKR01000001.1"/>
</dbReference>
<sequence length="165" mass="18511">MILLVCKPGSERFNQGNYSLASLAQYSFDYKPMEYGFTYNILSQSPPPPKVQMSENIFIASQNVYFEECLNGEVIGDCQKDSAILLNPKQLFDKLTPLLPSEYSGVIYINACTESERTTLDFAESFDKLIQNIYATASAYGRISGTVAMRFDGGVYPVIPPSRYY</sequence>
<organism evidence="1 2">
    <name type="scientific">Aliikangiella marina</name>
    <dbReference type="NCBI Taxonomy" id="1712262"/>
    <lineage>
        <taxon>Bacteria</taxon>
        <taxon>Pseudomonadati</taxon>
        <taxon>Pseudomonadota</taxon>
        <taxon>Gammaproteobacteria</taxon>
        <taxon>Oceanospirillales</taxon>
        <taxon>Pleioneaceae</taxon>
        <taxon>Aliikangiella</taxon>
    </lineage>
</organism>
<dbReference type="OrthoDB" id="6506739at2"/>
<proteinExistence type="predicted"/>
<reference evidence="1 2" key="1">
    <citation type="submission" date="2019-06" db="EMBL/GenBank/DDBJ databases">
        <title>Draft genome of Aliikangiella marina GYP-15.</title>
        <authorList>
            <person name="Wang G."/>
        </authorList>
    </citation>
    <scope>NUCLEOTIDE SEQUENCE [LARGE SCALE GENOMIC DNA]</scope>
    <source>
        <strain evidence="1 2">GYP-15</strain>
    </source>
</reference>
<keyword evidence="2" id="KW-1185">Reference proteome</keyword>
<protein>
    <submittedName>
        <fullName evidence="1">Uncharacterized protein</fullName>
    </submittedName>
</protein>
<dbReference type="EMBL" id="VIKR01000001">
    <property type="protein sequence ID" value="TQV76430.1"/>
    <property type="molecule type" value="Genomic_DNA"/>
</dbReference>
<accession>A0A545TGR6</accession>
<comment type="caution">
    <text evidence="1">The sequence shown here is derived from an EMBL/GenBank/DDBJ whole genome shotgun (WGS) entry which is preliminary data.</text>
</comment>
<gene>
    <name evidence="1" type="ORF">FLL45_00230</name>
</gene>
<dbReference type="AlphaFoldDB" id="A0A545TGR6"/>
<name>A0A545TGR6_9GAMM</name>
<evidence type="ECO:0000313" key="1">
    <source>
        <dbReference type="EMBL" id="TQV76430.1"/>
    </source>
</evidence>